<accession>A0ABX2G2H1</accession>
<evidence type="ECO:0000256" key="1">
    <source>
        <dbReference type="ARBA" id="ARBA00010996"/>
    </source>
</evidence>
<protein>
    <submittedName>
        <fullName evidence="6">Protein SCO1/2</fullName>
    </submittedName>
</protein>
<dbReference type="SUPFAM" id="SSF52833">
    <property type="entry name" value="Thioredoxin-like"/>
    <property type="match status" value="1"/>
</dbReference>
<dbReference type="InterPro" id="IPR003782">
    <property type="entry name" value="SCO1/SenC"/>
</dbReference>
<feature type="signal peptide" evidence="4">
    <location>
        <begin position="1"/>
        <end position="20"/>
    </location>
</feature>
<dbReference type="Gene3D" id="3.40.30.10">
    <property type="entry name" value="Glutaredoxin"/>
    <property type="match status" value="1"/>
</dbReference>
<keyword evidence="2" id="KW-0186">Copper</keyword>
<dbReference type="EMBL" id="JABSNM010000004">
    <property type="protein sequence ID" value="NRT55643.1"/>
    <property type="molecule type" value="Genomic_DNA"/>
</dbReference>
<feature type="compositionally biased region" description="Low complexity" evidence="3">
    <location>
        <begin position="38"/>
        <end position="53"/>
    </location>
</feature>
<dbReference type="InterPro" id="IPR036249">
    <property type="entry name" value="Thioredoxin-like_sf"/>
</dbReference>
<feature type="region of interest" description="Disordered" evidence="3">
    <location>
        <begin position="25"/>
        <end position="53"/>
    </location>
</feature>
<feature type="domain" description="Thioredoxin" evidence="5">
    <location>
        <begin position="57"/>
        <end position="216"/>
    </location>
</feature>
<dbReference type="Pfam" id="PF02630">
    <property type="entry name" value="SCO1-SenC"/>
    <property type="match status" value="1"/>
</dbReference>
<evidence type="ECO:0000313" key="7">
    <source>
        <dbReference type="Proteomes" id="UP001516061"/>
    </source>
</evidence>
<dbReference type="PANTHER" id="PTHR12151:SF25">
    <property type="entry name" value="LINALOOL DEHYDRATASE_ISOMERASE DOMAIN-CONTAINING PROTEIN"/>
    <property type="match status" value="1"/>
</dbReference>
<evidence type="ECO:0000256" key="3">
    <source>
        <dbReference type="SAM" id="MobiDB-lite"/>
    </source>
</evidence>
<evidence type="ECO:0000259" key="5">
    <source>
        <dbReference type="PROSITE" id="PS51352"/>
    </source>
</evidence>
<dbReference type="PROSITE" id="PS51352">
    <property type="entry name" value="THIOREDOXIN_2"/>
    <property type="match status" value="1"/>
</dbReference>
<comment type="similarity">
    <text evidence="1">Belongs to the SCO1/2 family.</text>
</comment>
<evidence type="ECO:0000256" key="2">
    <source>
        <dbReference type="ARBA" id="ARBA00023008"/>
    </source>
</evidence>
<evidence type="ECO:0000313" key="6">
    <source>
        <dbReference type="EMBL" id="NRT55643.1"/>
    </source>
</evidence>
<dbReference type="PANTHER" id="PTHR12151">
    <property type="entry name" value="ELECTRON TRANSPORT PROTIN SCO1/SENC FAMILY MEMBER"/>
    <property type="match status" value="1"/>
</dbReference>
<name>A0ABX2G2H1_9BURK</name>
<reference evidence="6 7" key="1">
    <citation type="submission" date="2020-05" db="EMBL/GenBank/DDBJ databases">
        <title>Genomic Encyclopedia of Type Strains, Phase IV (KMG-V): Genome sequencing to study the core and pangenomes of soil and plant-associated prokaryotes.</title>
        <authorList>
            <person name="Whitman W."/>
        </authorList>
    </citation>
    <scope>NUCLEOTIDE SEQUENCE [LARGE SCALE GENOMIC DNA]</scope>
    <source>
        <strain evidence="6 7">C29</strain>
    </source>
</reference>
<dbReference type="InterPro" id="IPR013766">
    <property type="entry name" value="Thioredoxin_domain"/>
</dbReference>
<dbReference type="CDD" id="cd02968">
    <property type="entry name" value="SCO"/>
    <property type="match status" value="1"/>
</dbReference>
<proteinExistence type="inferred from homology"/>
<comment type="caution">
    <text evidence="6">The sequence shown here is derived from an EMBL/GenBank/DDBJ whole genome shotgun (WGS) entry which is preliminary data.</text>
</comment>
<keyword evidence="4" id="KW-0732">Signal</keyword>
<feature type="chain" id="PRO_5046285530" evidence="4">
    <location>
        <begin position="21"/>
        <end position="216"/>
    </location>
</feature>
<gene>
    <name evidence="6" type="ORF">HNQ01_001355</name>
</gene>
<evidence type="ECO:0000256" key="4">
    <source>
        <dbReference type="SAM" id="SignalP"/>
    </source>
</evidence>
<organism evidence="6 7">
    <name type="scientific">Sphaerotilus uruguayifluvii</name>
    <dbReference type="NCBI Taxonomy" id="2735897"/>
    <lineage>
        <taxon>Bacteria</taxon>
        <taxon>Pseudomonadati</taxon>
        <taxon>Pseudomonadota</taxon>
        <taxon>Betaproteobacteria</taxon>
        <taxon>Burkholderiales</taxon>
        <taxon>Sphaerotilaceae</taxon>
        <taxon>Sphaerotilus</taxon>
    </lineage>
</organism>
<keyword evidence="7" id="KW-1185">Reference proteome</keyword>
<sequence>MKIRSAAALPALLLAGAALAAPGARPAPQDELCHGTTPAASAASVPPAPASQAPVRSLQSVTLPAVRLRTQAGGAPVALADSIGEDRPVLLNFVFTSCTTICPPMTQIFAAAQERLGERRAQVRMISISIDPGQDTPARLREYAARFDAGPQWLFHTGSADAIDAVQRAFNVHRPDKMGHTPVTFVRARGSRQWVRLDGFASPEQLVREALAGGTP</sequence>
<dbReference type="Proteomes" id="UP001516061">
    <property type="component" value="Unassembled WGS sequence"/>
</dbReference>
<dbReference type="RefSeq" id="WP_173804601.1">
    <property type="nucleotide sequence ID" value="NZ_JABSNM010000004.1"/>
</dbReference>